<dbReference type="Proteomes" id="UP000322791">
    <property type="component" value="Unassembled WGS sequence"/>
</dbReference>
<name>A0A5D6UVI8_9BACT</name>
<dbReference type="EMBL" id="VTHL01000024">
    <property type="protein sequence ID" value="TYZ06404.1"/>
    <property type="molecule type" value="Genomic_DNA"/>
</dbReference>
<organism evidence="2 3">
    <name type="scientific">Hymenobacter lutimineralis</name>
    <dbReference type="NCBI Taxonomy" id="2606448"/>
    <lineage>
        <taxon>Bacteria</taxon>
        <taxon>Pseudomonadati</taxon>
        <taxon>Bacteroidota</taxon>
        <taxon>Cytophagia</taxon>
        <taxon>Cytophagales</taxon>
        <taxon>Hymenobacteraceae</taxon>
        <taxon>Hymenobacter</taxon>
    </lineage>
</organism>
<feature type="transmembrane region" description="Helical" evidence="1">
    <location>
        <begin position="197"/>
        <end position="215"/>
    </location>
</feature>
<keyword evidence="3" id="KW-1185">Reference proteome</keyword>
<proteinExistence type="predicted"/>
<gene>
    <name evidence="2" type="ORF">FY528_17980</name>
</gene>
<dbReference type="AlphaFoldDB" id="A0A5D6UVI8"/>
<sequence>MAELRTYQAFPTARAAYPLLALLREHQIPFETVYDRPPFDVNFGHAASNPRLEVKLYPADFETVRRLEEAANQPQADTLAPDYYLLAFSTDELFEVLTKADEWSSFDVTLARQLLRERGHDVSADVVRLLRRNRLQVLARPEESQRAWILAGYLMALLGGLLAVFIGWHLYSHQKQLHDGSQRPAFTASDRQHGRNILVLGCIGALVWLGLSLYAGF</sequence>
<keyword evidence="1" id="KW-0472">Membrane</keyword>
<evidence type="ECO:0000313" key="3">
    <source>
        <dbReference type="Proteomes" id="UP000322791"/>
    </source>
</evidence>
<feature type="transmembrane region" description="Helical" evidence="1">
    <location>
        <begin position="147"/>
        <end position="171"/>
    </location>
</feature>
<evidence type="ECO:0000313" key="2">
    <source>
        <dbReference type="EMBL" id="TYZ06404.1"/>
    </source>
</evidence>
<dbReference type="RefSeq" id="WP_149072415.1">
    <property type="nucleotide sequence ID" value="NZ_VTHL01000024.1"/>
</dbReference>
<protein>
    <submittedName>
        <fullName evidence="2">Uncharacterized protein</fullName>
    </submittedName>
</protein>
<comment type="caution">
    <text evidence="2">The sequence shown here is derived from an EMBL/GenBank/DDBJ whole genome shotgun (WGS) entry which is preliminary data.</text>
</comment>
<reference evidence="2 3" key="1">
    <citation type="submission" date="2019-08" db="EMBL/GenBank/DDBJ databases">
        <authorList>
            <person name="Seo M.-J."/>
        </authorList>
    </citation>
    <scope>NUCLEOTIDE SEQUENCE [LARGE SCALE GENOMIC DNA]</scope>
    <source>
        <strain evidence="2 3">KIGAM108</strain>
    </source>
</reference>
<accession>A0A5D6UVI8</accession>
<keyword evidence="1" id="KW-0812">Transmembrane</keyword>
<keyword evidence="1" id="KW-1133">Transmembrane helix</keyword>
<evidence type="ECO:0000256" key="1">
    <source>
        <dbReference type="SAM" id="Phobius"/>
    </source>
</evidence>